<proteinExistence type="predicted"/>
<feature type="region of interest" description="Disordered" evidence="1">
    <location>
        <begin position="140"/>
        <end position="159"/>
    </location>
</feature>
<evidence type="ECO:0000256" key="1">
    <source>
        <dbReference type="SAM" id="MobiDB-lite"/>
    </source>
</evidence>
<evidence type="ECO:0000313" key="3">
    <source>
        <dbReference type="Proteomes" id="UP000298138"/>
    </source>
</evidence>
<protein>
    <submittedName>
        <fullName evidence="2">Uncharacterized protein</fullName>
    </submittedName>
</protein>
<dbReference type="AlphaFoldDB" id="A0A4S2MNR5"/>
<keyword evidence="3" id="KW-1185">Reference proteome</keyword>
<dbReference type="InParanoid" id="A0A4S2MNR5"/>
<reference evidence="2 3" key="1">
    <citation type="submission" date="2019-04" db="EMBL/GenBank/DDBJ databases">
        <title>Comparative genomics and transcriptomics to analyze fruiting body development in filamentous ascomycetes.</title>
        <authorList>
            <consortium name="DOE Joint Genome Institute"/>
            <person name="Lutkenhaus R."/>
            <person name="Traeger S."/>
            <person name="Breuer J."/>
            <person name="Kuo A."/>
            <person name="Lipzen A."/>
            <person name="Pangilinan J."/>
            <person name="Dilworth D."/>
            <person name="Sandor L."/>
            <person name="Poggeler S."/>
            <person name="Barry K."/>
            <person name="Grigoriev I.V."/>
            <person name="Nowrousian M."/>
        </authorList>
    </citation>
    <scope>NUCLEOTIDE SEQUENCE [LARGE SCALE GENOMIC DNA]</scope>
    <source>
        <strain evidence="2 3">CBS 389.68</strain>
    </source>
</reference>
<accession>A0A4S2MNR5</accession>
<gene>
    <name evidence="2" type="ORF">EX30DRAFT_375788</name>
</gene>
<evidence type="ECO:0000313" key="2">
    <source>
        <dbReference type="EMBL" id="TGZ76138.1"/>
    </source>
</evidence>
<sequence>MAQGLKKTEIQNILNYVDDCAWITPYVDIKRARAELAESLNRVKRSVQEYGLSLEDAKTEVLFFDNARRADPEEWWRHAHSAPLYMAASYGGTASPRRSSEWCLHNPIVSRTHLLKDCPRFEHARPSLRHSLSTAQILGDRQKPNRASSEVYRENASGT</sequence>
<dbReference type="Proteomes" id="UP000298138">
    <property type="component" value="Unassembled WGS sequence"/>
</dbReference>
<name>A0A4S2MNR5_9PEZI</name>
<dbReference type="EMBL" id="ML220234">
    <property type="protein sequence ID" value="TGZ76138.1"/>
    <property type="molecule type" value="Genomic_DNA"/>
</dbReference>
<organism evidence="2 3">
    <name type="scientific">Ascodesmis nigricans</name>
    <dbReference type="NCBI Taxonomy" id="341454"/>
    <lineage>
        <taxon>Eukaryota</taxon>
        <taxon>Fungi</taxon>
        <taxon>Dikarya</taxon>
        <taxon>Ascomycota</taxon>
        <taxon>Pezizomycotina</taxon>
        <taxon>Pezizomycetes</taxon>
        <taxon>Pezizales</taxon>
        <taxon>Ascodesmidaceae</taxon>
        <taxon>Ascodesmis</taxon>
    </lineage>
</organism>